<dbReference type="PANTHER" id="PTHR45772:SF3">
    <property type="entry name" value="ABC TRANSPORTER ATP-BINDING PROTEIN"/>
    <property type="match status" value="1"/>
</dbReference>
<reference evidence="7" key="1">
    <citation type="submission" date="2015-10" db="EMBL/GenBank/DDBJ databases">
        <authorList>
            <person name="Gilbert D.G."/>
        </authorList>
    </citation>
    <scope>NUCLEOTIDE SEQUENCE</scope>
    <source>
        <strain evidence="7">Phyl III-seqv23</strain>
    </source>
</reference>
<dbReference type="InterPro" id="IPR032823">
    <property type="entry name" value="BCA_ABC_TP_C"/>
</dbReference>
<name>A0A0K1ZTD5_RALSL</name>
<dbReference type="InterPro" id="IPR051120">
    <property type="entry name" value="ABC_AA/LPS_Transport"/>
</dbReference>
<accession>A0A0K1ZTD5</accession>
<evidence type="ECO:0000256" key="5">
    <source>
        <dbReference type="ARBA" id="ARBA00022840"/>
    </source>
</evidence>
<keyword evidence="8" id="KW-0614">Plasmid</keyword>
<evidence type="ECO:0000313" key="8">
    <source>
        <dbReference type="EMBL" id="UZF17024.1"/>
    </source>
</evidence>
<keyword evidence="5 7" id="KW-0067">ATP-binding</keyword>
<dbReference type="Gene3D" id="3.40.50.300">
    <property type="entry name" value="P-loop containing nucleotide triphosphate hydrolases"/>
    <property type="match status" value="1"/>
</dbReference>
<dbReference type="PROSITE" id="PS00211">
    <property type="entry name" value="ABC_TRANSPORTER_1"/>
    <property type="match status" value="1"/>
</dbReference>
<dbReference type="GO" id="GO:0005886">
    <property type="term" value="C:plasma membrane"/>
    <property type="evidence" value="ECO:0007669"/>
    <property type="project" value="TreeGrafter"/>
</dbReference>
<dbReference type="GO" id="GO:0005524">
    <property type="term" value="F:ATP binding"/>
    <property type="evidence" value="ECO:0007669"/>
    <property type="project" value="UniProtKB-KW"/>
</dbReference>
<reference evidence="8" key="2">
    <citation type="submission" date="2021-10" db="EMBL/GenBank/DDBJ databases">
        <title>Complete genome sequences of five Ralstonia solancearum strains isolated from sunflower.</title>
        <authorList>
            <person name="She X."/>
            <person name="He Z."/>
        </authorList>
    </citation>
    <scope>NUCLEOTIDE SEQUENCE</scope>
    <source>
        <strain evidence="8">RS638</strain>
        <plasmid evidence="8">p1</plasmid>
    </source>
</reference>
<dbReference type="EMBL" id="CP085044">
    <property type="protein sequence ID" value="UZF17024.1"/>
    <property type="molecule type" value="Genomic_DNA"/>
</dbReference>
<proteinExistence type="predicted"/>
<dbReference type="PROSITE" id="PS50893">
    <property type="entry name" value="ABC_TRANSPORTER_2"/>
    <property type="match status" value="1"/>
</dbReference>
<dbReference type="EMBL" id="LN899824">
    <property type="protein sequence ID" value="CUV30241.1"/>
    <property type="molecule type" value="Genomic_DNA"/>
</dbReference>
<dbReference type="Pfam" id="PF12399">
    <property type="entry name" value="BCA_ABC_TP_C"/>
    <property type="match status" value="1"/>
</dbReference>
<keyword evidence="3" id="KW-0997">Cell inner membrane</keyword>
<protein>
    <submittedName>
        <fullName evidence="8">ABC transporter ATP-binding protein</fullName>
    </submittedName>
    <submittedName>
        <fullName evidence="7">Leucine/isoleucine/valine transporter subunit ATP-binding component of ABC superfamily</fullName>
    </submittedName>
</protein>
<dbReference type="InterPro" id="IPR003593">
    <property type="entry name" value="AAA+_ATPase"/>
</dbReference>
<feature type="domain" description="ABC transporter" evidence="6">
    <location>
        <begin position="4"/>
        <end position="247"/>
    </location>
</feature>
<evidence type="ECO:0000256" key="3">
    <source>
        <dbReference type="ARBA" id="ARBA00022519"/>
    </source>
</evidence>
<evidence type="ECO:0000259" key="6">
    <source>
        <dbReference type="PROSITE" id="PS50893"/>
    </source>
</evidence>
<evidence type="ECO:0000313" key="7">
    <source>
        <dbReference type="EMBL" id="CUV30241.1"/>
    </source>
</evidence>
<dbReference type="SMART" id="SM00382">
    <property type="entry name" value="AAA"/>
    <property type="match status" value="1"/>
</dbReference>
<dbReference type="FunFam" id="3.40.50.300:FF:000421">
    <property type="entry name" value="Branched-chain amino acid ABC transporter ATP-binding protein"/>
    <property type="match status" value="1"/>
</dbReference>
<dbReference type="InterPro" id="IPR017871">
    <property type="entry name" value="ABC_transporter-like_CS"/>
</dbReference>
<dbReference type="SUPFAM" id="SSF52540">
    <property type="entry name" value="P-loop containing nucleoside triphosphate hydrolases"/>
    <property type="match status" value="1"/>
</dbReference>
<dbReference type="Pfam" id="PF00005">
    <property type="entry name" value="ABC_tran"/>
    <property type="match status" value="1"/>
</dbReference>
<keyword evidence="1" id="KW-0813">Transport</keyword>
<evidence type="ECO:0000256" key="2">
    <source>
        <dbReference type="ARBA" id="ARBA00022475"/>
    </source>
</evidence>
<gene>
    <name evidence="7" type="primary">livG</name>
    <name evidence="8" type="ORF">LH706_23910</name>
    <name evidence="7" type="ORF">RUN1985_v1_620029</name>
</gene>
<keyword evidence="2" id="KW-1003">Cell membrane</keyword>
<dbReference type="CDD" id="cd03219">
    <property type="entry name" value="ABC_Mj1267_LivG_branched"/>
    <property type="match status" value="1"/>
</dbReference>
<dbReference type="InterPro" id="IPR027417">
    <property type="entry name" value="P-loop_NTPase"/>
</dbReference>
<dbReference type="GO" id="GO:0016887">
    <property type="term" value="F:ATP hydrolysis activity"/>
    <property type="evidence" value="ECO:0007669"/>
    <property type="project" value="InterPro"/>
</dbReference>
<keyword evidence="3" id="KW-0472">Membrane</keyword>
<dbReference type="PANTHER" id="PTHR45772">
    <property type="entry name" value="CONSERVED COMPONENT OF ABC TRANSPORTER FOR NATURAL AMINO ACIDS-RELATED"/>
    <property type="match status" value="1"/>
</dbReference>
<sequence length="249" mass="27271">MSVLEVSHVSKHFGSLAAVRDVSLSVEAGELRAVIGPNGAGKTTFFNLISGFFRPSAGTIVFEGRDITAQPAHRRVAAGIARTFQITEIFPELTVFENVRIGAEVTDGLRLRPWISRAARAKVRRRVEDTLELTGLRDKADRLVGELSHGDQRAAEIAIALALRPRLLLLDEPTAGMGDQETDETMQLIRRLHRDNRFTIVLIEHDMRVVFDLADRITVLDQGRLLAEGTPEAIAADEAVQAAYLGSAA</sequence>
<evidence type="ECO:0000256" key="1">
    <source>
        <dbReference type="ARBA" id="ARBA00022448"/>
    </source>
</evidence>
<keyword evidence="4" id="KW-0547">Nucleotide-binding</keyword>
<organism evidence="7">
    <name type="scientific">Ralstonia solanacearum</name>
    <name type="common">Pseudomonas solanacearum</name>
    <dbReference type="NCBI Taxonomy" id="305"/>
    <lineage>
        <taxon>Bacteria</taxon>
        <taxon>Pseudomonadati</taxon>
        <taxon>Pseudomonadota</taxon>
        <taxon>Betaproteobacteria</taxon>
        <taxon>Burkholderiales</taxon>
        <taxon>Burkholderiaceae</taxon>
        <taxon>Ralstonia</taxon>
        <taxon>Ralstonia solanacearum species complex</taxon>
    </lineage>
</organism>
<evidence type="ECO:0000256" key="4">
    <source>
        <dbReference type="ARBA" id="ARBA00022741"/>
    </source>
</evidence>
<dbReference type="AlphaFoldDB" id="A0A0K1ZTD5"/>
<geneLocation type="plasmid" evidence="8">
    <name>p1</name>
</geneLocation>
<dbReference type="PATRIC" id="fig|305.108.peg.5038"/>
<dbReference type="InterPro" id="IPR003439">
    <property type="entry name" value="ABC_transporter-like_ATP-bd"/>
</dbReference>